<dbReference type="EMBL" id="JBHUCM010000038">
    <property type="protein sequence ID" value="MFD1543344.1"/>
    <property type="molecule type" value="Genomic_DNA"/>
</dbReference>
<dbReference type="PANTHER" id="PTHR11452">
    <property type="entry name" value="ALPHA-GALACTOSIDASE/ALPHA-N-ACETYLGALACTOSAMINIDASE"/>
    <property type="match status" value="1"/>
</dbReference>
<dbReference type="PANTHER" id="PTHR11452:SF75">
    <property type="entry name" value="ALPHA-GALACTOSIDASE MEL1"/>
    <property type="match status" value="1"/>
</dbReference>
<comment type="caution">
    <text evidence="6">The sequence shown here is derived from an EMBL/GenBank/DDBJ whole genome shotgun (WGS) entry which is preliminary data.</text>
</comment>
<dbReference type="InterPro" id="IPR002241">
    <property type="entry name" value="Glyco_hydro_27"/>
</dbReference>
<gene>
    <name evidence="6" type="ORF">ACFSJ0_40290</name>
</gene>
<keyword evidence="4" id="KW-1015">Disulfide bond</keyword>
<dbReference type="PRINTS" id="PR00740">
    <property type="entry name" value="GLHYDRLASE27"/>
</dbReference>
<dbReference type="InterPro" id="IPR017853">
    <property type="entry name" value="GH"/>
</dbReference>
<evidence type="ECO:0000313" key="7">
    <source>
        <dbReference type="Proteomes" id="UP001597097"/>
    </source>
</evidence>
<proteinExistence type="inferred from homology"/>
<sequence>MRTTTAALAAALLTLPFVPLPASGAAVSGPPMGWSSRSLGCSVSEASVRQAADALAPLAPAGYRHVIIDDCWLAAQRTGGALAPDATRFPSGVKALADYLHGKGLKLGLSLSAGTK</sequence>
<dbReference type="Gene3D" id="3.20.20.70">
    <property type="entry name" value="Aldolase class I"/>
    <property type="match status" value="1"/>
</dbReference>
<feature type="chain" id="PRO_5046597459" description="Alpha-galactosidase" evidence="5">
    <location>
        <begin position="25"/>
        <end position="116"/>
    </location>
</feature>
<accession>A0ABW4GL31</accession>
<reference evidence="7" key="1">
    <citation type="journal article" date="2019" name="Int. J. Syst. Evol. Microbiol.">
        <title>The Global Catalogue of Microorganisms (GCM) 10K type strain sequencing project: providing services to taxonomists for standard genome sequencing and annotation.</title>
        <authorList>
            <consortium name="The Broad Institute Genomics Platform"/>
            <consortium name="The Broad Institute Genome Sequencing Center for Infectious Disease"/>
            <person name="Wu L."/>
            <person name="Ma J."/>
        </authorList>
    </citation>
    <scope>NUCLEOTIDE SEQUENCE [LARGE SCALE GENOMIC DNA]</scope>
    <source>
        <strain evidence="7">CGMCC 1.15399</strain>
    </source>
</reference>
<keyword evidence="2 4" id="KW-0378">Hydrolase</keyword>
<feature type="non-terminal residue" evidence="6">
    <location>
        <position position="116"/>
    </location>
</feature>
<evidence type="ECO:0000313" key="6">
    <source>
        <dbReference type="EMBL" id="MFD1543344.1"/>
    </source>
</evidence>
<comment type="catalytic activity">
    <reaction evidence="4">
        <text>Hydrolysis of terminal, non-reducing alpha-D-galactose residues in alpha-D-galactosides, including galactose oligosaccharides, galactomannans and galactolipids.</text>
        <dbReference type="EC" id="3.2.1.22"/>
    </reaction>
</comment>
<dbReference type="EC" id="3.2.1.22" evidence="4"/>
<feature type="signal peptide" evidence="5">
    <location>
        <begin position="1"/>
        <end position="24"/>
    </location>
</feature>
<protein>
    <recommendedName>
        <fullName evidence="4">Alpha-galactosidase</fullName>
        <ecNumber evidence="4">3.2.1.22</ecNumber>
    </recommendedName>
    <alternativeName>
        <fullName evidence="4">Melibiase</fullName>
    </alternativeName>
</protein>
<organism evidence="6 7">
    <name type="scientific">Nonomuraea guangzhouensis</name>
    <dbReference type="NCBI Taxonomy" id="1291555"/>
    <lineage>
        <taxon>Bacteria</taxon>
        <taxon>Bacillati</taxon>
        <taxon>Actinomycetota</taxon>
        <taxon>Actinomycetes</taxon>
        <taxon>Streptosporangiales</taxon>
        <taxon>Streptosporangiaceae</taxon>
        <taxon>Nonomuraea</taxon>
    </lineage>
</organism>
<comment type="similarity">
    <text evidence="1 4">Belongs to the glycosyl hydrolase 27 family.</text>
</comment>
<dbReference type="SUPFAM" id="SSF51445">
    <property type="entry name" value="(Trans)glycosidases"/>
    <property type="match status" value="1"/>
</dbReference>
<evidence type="ECO:0000256" key="1">
    <source>
        <dbReference type="ARBA" id="ARBA00009743"/>
    </source>
</evidence>
<evidence type="ECO:0000256" key="4">
    <source>
        <dbReference type="RuleBase" id="RU361168"/>
    </source>
</evidence>
<keyword evidence="3 4" id="KW-0326">Glycosidase</keyword>
<evidence type="ECO:0000256" key="5">
    <source>
        <dbReference type="SAM" id="SignalP"/>
    </source>
</evidence>
<dbReference type="Proteomes" id="UP001597097">
    <property type="component" value="Unassembled WGS sequence"/>
</dbReference>
<keyword evidence="7" id="KW-1185">Reference proteome</keyword>
<evidence type="ECO:0000256" key="2">
    <source>
        <dbReference type="ARBA" id="ARBA00022801"/>
    </source>
</evidence>
<evidence type="ECO:0000256" key="3">
    <source>
        <dbReference type="ARBA" id="ARBA00023295"/>
    </source>
</evidence>
<name>A0ABW4GL31_9ACTN</name>
<dbReference type="InterPro" id="IPR013785">
    <property type="entry name" value="Aldolase_TIM"/>
</dbReference>
<keyword evidence="5" id="KW-0732">Signal</keyword>
<dbReference type="Pfam" id="PF16499">
    <property type="entry name" value="Melibiase_2"/>
    <property type="match status" value="1"/>
</dbReference>